<gene>
    <name evidence="3" type="ORF">B5G41_03660</name>
</gene>
<dbReference type="Pfam" id="PF02470">
    <property type="entry name" value="MlaD"/>
    <property type="match status" value="1"/>
</dbReference>
<dbReference type="Proteomes" id="UP000195772">
    <property type="component" value="Unassembled WGS sequence"/>
</dbReference>
<feature type="region of interest" description="Disordered" evidence="1">
    <location>
        <begin position="308"/>
        <end position="333"/>
    </location>
</feature>
<protein>
    <submittedName>
        <fullName evidence="3">Organic solvent ABC transporter substrate-binding protein</fullName>
    </submittedName>
</protein>
<dbReference type="eggNOG" id="COG1463">
    <property type="taxonomic scope" value="Bacteria"/>
</dbReference>
<dbReference type="InterPro" id="IPR003399">
    <property type="entry name" value="Mce/MlaD"/>
</dbReference>
<dbReference type="OrthoDB" id="9769132at2"/>
<organism evidence="3 4">
    <name type="scientific">Alistipes onderdonkii</name>
    <dbReference type="NCBI Taxonomy" id="328813"/>
    <lineage>
        <taxon>Bacteria</taxon>
        <taxon>Pseudomonadati</taxon>
        <taxon>Bacteroidota</taxon>
        <taxon>Bacteroidia</taxon>
        <taxon>Bacteroidales</taxon>
        <taxon>Rikenellaceae</taxon>
        <taxon>Alistipes</taxon>
    </lineage>
</organism>
<dbReference type="AlphaFoldDB" id="A0A1Y3R1B9"/>
<dbReference type="InterPro" id="IPR052336">
    <property type="entry name" value="MlaD_Phospholipid_Transporter"/>
</dbReference>
<proteinExistence type="predicted"/>
<evidence type="ECO:0000313" key="3">
    <source>
        <dbReference type="EMBL" id="OUN04417.1"/>
    </source>
</evidence>
<name>A0A1Y3R1B9_9BACT</name>
<sequence length="333" mass="36686">MKREVKIGIFAVAMIGVAWAGIRFLKGFDIFSRNVEYYAAYDQINGVQNASPIMMKGVKIGSVTRLSFDPARSDKVVLQFTIKRQYRIPSDSEAKIFSNGLMGAKAIEITYGTADTYLQKGDTLRSSRDRDLMDMAGSELDFFKQKVSQLTTDLSRTLENLNGLMETNADNIAGTLGNLNSVTGDMAEILSAEKNSLKSALDNLSKFSDMLGENAGRVDSIIGDVDRFTSQLTEEQFARKLSQAVEHLDGLVARIAQGEGTVGKLISDPELYDSLEKASDNLAALLADVKQYPGRYVHLSLFGRNPEKMKERADRKAAKAAAKAERDSLKRLQ</sequence>
<dbReference type="RefSeq" id="WP_018694876.1">
    <property type="nucleotide sequence ID" value="NZ_AP025562.1"/>
</dbReference>
<dbReference type="PANTHER" id="PTHR33371:SF4">
    <property type="entry name" value="INTERMEMBRANE PHOSPHOLIPID TRANSPORT SYSTEM BINDING PROTEIN MLAD"/>
    <property type="match status" value="1"/>
</dbReference>
<comment type="caution">
    <text evidence="3">The sequence shown here is derived from an EMBL/GenBank/DDBJ whole genome shotgun (WGS) entry which is preliminary data.</text>
</comment>
<evidence type="ECO:0000256" key="1">
    <source>
        <dbReference type="SAM" id="MobiDB-lite"/>
    </source>
</evidence>
<accession>A0A1Y3R1B9</accession>
<reference evidence="4" key="1">
    <citation type="submission" date="2017-04" db="EMBL/GenBank/DDBJ databases">
        <title>Function of individual gut microbiota members based on whole genome sequencing of pure cultures obtained from chicken caecum.</title>
        <authorList>
            <person name="Medvecky M."/>
            <person name="Cejkova D."/>
            <person name="Polansky O."/>
            <person name="Karasova D."/>
            <person name="Kubasova T."/>
            <person name="Cizek A."/>
            <person name="Rychlik I."/>
        </authorList>
    </citation>
    <scope>NUCLEOTIDE SEQUENCE [LARGE SCALE GENOMIC DNA]</scope>
    <source>
        <strain evidence="4">An90</strain>
    </source>
</reference>
<dbReference type="PANTHER" id="PTHR33371">
    <property type="entry name" value="INTERMEMBRANE PHOSPHOLIPID TRANSPORT SYSTEM BINDING PROTEIN MLAD-RELATED"/>
    <property type="match status" value="1"/>
</dbReference>
<dbReference type="EMBL" id="NFHB01000002">
    <property type="protein sequence ID" value="OUN04417.1"/>
    <property type="molecule type" value="Genomic_DNA"/>
</dbReference>
<feature type="domain" description="Mce/MlaD" evidence="2">
    <location>
        <begin position="34"/>
        <end position="112"/>
    </location>
</feature>
<evidence type="ECO:0000313" key="4">
    <source>
        <dbReference type="Proteomes" id="UP000195772"/>
    </source>
</evidence>
<evidence type="ECO:0000259" key="2">
    <source>
        <dbReference type="Pfam" id="PF02470"/>
    </source>
</evidence>